<keyword evidence="2" id="KW-0067">ATP-binding</keyword>
<evidence type="ECO:0000313" key="4">
    <source>
        <dbReference type="EMBL" id="KAI9249412.1"/>
    </source>
</evidence>
<evidence type="ECO:0000256" key="1">
    <source>
        <dbReference type="ARBA" id="ARBA00022741"/>
    </source>
</evidence>
<name>A0AAD5K3M8_9FUNG</name>
<dbReference type="InterPro" id="IPR013126">
    <property type="entry name" value="Hsp_70_fam"/>
</dbReference>
<comment type="caution">
    <text evidence="4">The sequence shown here is derived from an EMBL/GenBank/DDBJ whole genome shotgun (WGS) entry which is preliminary data.</text>
</comment>
<reference evidence="4" key="1">
    <citation type="journal article" date="2022" name="IScience">
        <title>Evolution of zygomycete secretomes and the origins of terrestrial fungal ecologies.</title>
        <authorList>
            <person name="Chang Y."/>
            <person name="Wang Y."/>
            <person name="Mondo S."/>
            <person name="Ahrendt S."/>
            <person name="Andreopoulos W."/>
            <person name="Barry K."/>
            <person name="Beard J."/>
            <person name="Benny G.L."/>
            <person name="Blankenship S."/>
            <person name="Bonito G."/>
            <person name="Cuomo C."/>
            <person name="Desiro A."/>
            <person name="Gervers K.A."/>
            <person name="Hundley H."/>
            <person name="Kuo A."/>
            <person name="LaButti K."/>
            <person name="Lang B.F."/>
            <person name="Lipzen A."/>
            <person name="O'Donnell K."/>
            <person name="Pangilinan J."/>
            <person name="Reynolds N."/>
            <person name="Sandor L."/>
            <person name="Smith M.E."/>
            <person name="Tsang A."/>
            <person name="Grigoriev I.V."/>
            <person name="Stajich J.E."/>
            <person name="Spatafora J.W."/>
        </authorList>
    </citation>
    <scope>NUCLEOTIDE SEQUENCE</scope>
    <source>
        <strain evidence="4">RSA 2281</strain>
    </source>
</reference>
<dbReference type="GO" id="GO:0005524">
    <property type="term" value="F:ATP binding"/>
    <property type="evidence" value="ECO:0007669"/>
    <property type="project" value="UniProtKB-KW"/>
</dbReference>
<dbReference type="EMBL" id="JAIXMP010000035">
    <property type="protein sequence ID" value="KAI9249412.1"/>
    <property type="molecule type" value="Genomic_DNA"/>
</dbReference>
<accession>A0AAD5K3M8</accession>
<sequence>MEPSSSGFNYADYPVIVGIDFGTTFSGCCYAFAQNEEVIDIVKWPKQNNHVYPKTPTLSLYRKGSTQLVDWGHGARRQAMKPNSVDFLLLSKFKLYLDEHLQQEALPNNLQVIDVIADYMGAFHQHVCTELLKGFAGNYDQSKFRYCLTVPAMWSDHAKAAMREAAIRAGLVQRGDHPERLMLISEPEAAALYCEKKSEQFNLVHGQRFMICDAGGGTVDLIVFEIDQQMGGRRTLKEVTNGHGGSCGSGFLDLRMREYIKNKFYHFGSINDSAMEHIMDTFVNIIKPEFDGYEDHFLDLPASMGLGDLTDESIGLENGSLCLPANELREQVFEPVIEQVLQLIEGQLVQSPNNLEAIFLVGGFGQSNYLFRRVEEVFANRVGMIGVPPRGELAVVRGAVYFGLNPQIVTERVSRRTYGVETRMLFNKELDPPEYSVVGVDQKTYCRQRFSVYVQKGQSVRVDECVSKNFVISYPNDTDSDLFAFDGEGPPPRLTTHQLIKKVGHFPIRMPTLEGVRPGDKVNMTIRMYFGLTEIKIECVIRDKTFVFTSSFDASDSYGSSQPLAQNQLDYGSQMPPPTAGLVPPNPYGLSDPTGSQVSLGHPQQQQAYTYGANMGTPTMAAQQAGYSTAGGYPPATTSVYGGGYPSMQGDYYQQQQQQQYAQQGYPPSQSYYSGYPPSSQGYPPQSGSSYYGQH</sequence>
<organism evidence="4 5">
    <name type="scientific">Phascolomyces articulosus</name>
    <dbReference type="NCBI Taxonomy" id="60185"/>
    <lineage>
        <taxon>Eukaryota</taxon>
        <taxon>Fungi</taxon>
        <taxon>Fungi incertae sedis</taxon>
        <taxon>Mucoromycota</taxon>
        <taxon>Mucoromycotina</taxon>
        <taxon>Mucoromycetes</taxon>
        <taxon>Mucorales</taxon>
        <taxon>Lichtheimiaceae</taxon>
        <taxon>Phascolomyces</taxon>
    </lineage>
</organism>
<dbReference type="Proteomes" id="UP001209540">
    <property type="component" value="Unassembled WGS sequence"/>
</dbReference>
<protein>
    <submittedName>
        <fullName evidence="4">Uncharacterized protein</fullName>
    </submittedName>
</protein>
<dbReference type="Gene3D" id="3.30.420.40">
    <property type="match status" value="1"/>
</dbReference>
<evidence type="ECO:0000313" key="5">
    <source>
        <dbReference type="Proteomes" id="UP001209540"/>
    </source>
</evidence>
<feature type="region of interest" description="Disordered" evidence="3">
    <location>
        <begin position="645"/>
        <end position="695"/>
    </location>
</feature>
<proteinExistence type="predicted"/>
<dbReference type="CDD" id="cd10229">
    <property type="entry name" value="ASKHA_NBD_HSP70_HSPA12"/>
    <property type="match status" value="1"/>
</dbReference>
<dbReference type="Pfam" id="PF00012">
    <property type="entry name" value="HSP70"/>
    <property type="match status" value="1"/>
</dbReference>
<reference evidence="4" key="2">
    <citation type="submission" date="2023-02" db="EMBL/GenBank/DDBJ databases">
        <authorList>
            <consortium name="DOE Joint Genome Institute"/>
            <person name="Mondo S.J."/>
            <person name="Chang Y."/>
            <person name="Wang Y."/>
            <person name="Ahrendt S."/>
            <person name="Andreopoulos W."/>
            <person name="Barry K."/>
            <person name="Beard J."/>
            <person name="Benny G.L."/>
            <person name="Blankenship S."/>
            <person name="Bonito G."/>
            <person name="Cuomo C."/>
            <person name="Desiro A."/>
            <person name="Gervers K.A."/>
            <person name="Hundley H."/>
            <person name="Kuo A."/>
            <person name="LaButti K."/>
            <person name="Lang B.F."/>
            <person name="Lipzen A."/>
            <person name="O'Donnell K."/>
            <person name="Pangilinan J."/>
            <person name="Reynolds N."/>
            <person name="Sandor L."/>
            <person name="Smith M.W."/>
            <person name="Tsang A."/>
            <person name="Grigoriev I.V."/>
            <person name="Stajich J.E."/>
            <person name="Spatafora J.W."/>
        </authorList>
    </citation>
    <scope>NUCLEOTIDE SEQUENCE</scope>
    <source>
        <strain evidence="4">RSA 2281</strain>
    </source>
</reference>
<dbReference type="PANTHER" id="PTHR14187:SF5">
    <property type="entry name" value="HEAT SHOCK 70 KDA PROTEIN 12A"/>
    <property type="match status" value="1"/>
</dbReference>
<gene>
    <name evidence="4" type="ORF">BDA99DRAFT_542113</name>
</gene>
<keyword evidence="5" id="KW-1185">Reference proteome</keyword>
<keyword evidence="1" id="KW-0547">Nucleotide-binding</keyword>
<evidence type="ECO:0000256" key="2">
    <source>
        <dbReference type="ARBA" id="ARBA00022840"/>
    </source>
</evidence>
<feature type="compositionally biased region" description="Low complexity" evidence="3">
    <location>
        <begin position="649"/>
        <end position="695"/>
    </location>
</feature>
<dbReference type="GO" id="GO:0140662">
    <property type="term" value="F:ATP-dependent protein folding chaperone"/>
    <property type="evidence" value="ECO:0007669"/>
    <property type="project" value="InterPro"/>
</dbReference>
<evidence type="ECO:0000256" key="3">
    <source>
        <dbReference type="SAM" id="MobiDB-lite"/>
    </source>
</evidence>
<dbReference type="AlphaFoldDB" id="A0AAD5K3M8"/>
<dbReference type="InterPro" id="IPR043129">
    <property type="entry name" value="ATPase_NBD"/>
</dbReference>
<dbReference type="SUPFAM" id="SSF53067">
    <property type="entry name" value="Actin-like ATPase domain"/>
    <property type="match status" value="2"/>
</dbReference>
<dbReference type="PANTHER" id="PTHR14187">
    <property type="entry name" value="ALPHA KINASE/ELONGATION FACTOR 2 KINASE"/>
    <property type="match status" value="1"/>
</dbReference>